<gene>
    <name evidence="2" type="ORF">Plil01_001120800</name>
</gene>
<sequence>MDAMQSFKARASIVYVVHDVVKSVRANFPQKERNAKMRESALVLSLEKILFQLAQKLKGDAKHNVPVFEFWTKWGLQYSAPVEDESDSRYDPMLKIDETFEILEREVSLVSDASTSPIKPSAPPEVVAFMKTHNIQPGPWEIYLGRASPQEMEELDAVLNLNTKYFGFNNWDPSEKGGRRGGELFLHHYTKSMMPWLLHVSTSSPSKNSGKRKRAKDSLALLRDAFLCTWDLDPTAARAVSDIDHSLLDDMWKKMEFVKCQNPSAFVFGKVRRVKTIQFANSPATDALLKSVEDEDKVKTSVLVTELIKIFKLDTMARESVAKVKSKADLCYIARELCNRCRHHMVANPSVHMVKLCQKVLATKNPMKAYSSAMKSMISRQMKMSAMFDKEANASSSPVTESEASSSPHSELTDAELAAVKRRIPKPPKLLFKKVDLKTITYQETNDNGTVGVAISGIPNAGRGLFNLSDHAWPAFSVVCIFGVRRITKEMHHDGLNKVARCGELGETFVVVNGTVRDVDKFQTQYGHRLMPFDGLVDADGSVGGFPNDRVYEYPADVYWDASGFYNNCILVPGCKETQAPQGCQFHVSALPARGIIDDNLTSAPASDIIDHNLTFDTDLSQPNDGYILPAHLSSAPKR</sequence>
<dbReference type="AlphaFoldDB" id="A0A9W6U6C6"/>
<feature type="region of interest" description="Disordered" evidence="1">
    <location>
        <begin position="389"/>
        <end position="412"/>
    </location>
</feature>
<protein>
    <submittedName>
        <fullName evidence="2">Unnamed protein product</fullName>
    </submittedName>
</protein>
<keyword evidence="3" id="KW-1185">Reference proteome</keyword>
<proteinExistence type="predicted"/>
<name>A0A9W6U6C6_9STRA</name>
<organism evidence="2 3">
    <name type="scientific">Phytophthora lilii</name>
    <dbReference type="NCBI Taxonomy" id="2077276"/>
    <lineage>
        <taxon>Eukaryota</taxon>
        <taxon>Sar</taxon>
        <taxon>Stramenopiles</taxon>
        <taxon>Oomycota</taxon>
        <taxon>Peronosporomycetes</taxon>
        <taxon>Peronosporales</taxon>
        <taxon>Peronosporaceae</taxon>
        <taxon>Phytophthora</taxon>
    </lineage>
</organism>
<evidence type="ECO:0000313" key="2">
    <source>
        <dbReference type="EMBL" id="GMF26864.1"/>
    </source>
</evidence>
<comment type="caution">
    <text evidence="2">The sequence shown here is derived from an EMBL/GenBank/DDBJ whole genome shotgun (WGS) entry which is preliminary data.</text>
</comment>
<dbReference type="EMBL" id="BSXW01000632">
    <property type="protein sequence ID" value="GMF26864.1"/>
    <property type="molecule type" value="Genomic_DNA"/>
</dbReference>
<feature type="compositionally biased region" description="Low complexity" evidence="1">
    <location>
        <begin position="394"/>
        <end position="408"/>
    </location>
</feature>
<accession>A0A9W6U6C6</accession>
<evidence type="ECO:0000256" key="1">
    <source>
        <dbReference type="SAM" id="MobiDB-lite"/>
    </source>
</evidence>
<dbReference type="Proteomes" id="UP001165083">
    <property type="component" value="Unassembled WGS sequence"/>
</dbReference>
<dbReference type="OrthoDB" id="153269at2759"/>
<reference evidence="2" key="1">
    <citation type="submission" date="2023-04" db="EMBL/GenBank/DDBJ databases">
        <title>Phytophthora lilii NBRC 32176.</title>
        <authorList>
            <person name="Ichikawa N."/>
            <person name="Sato H."/>
            <person name="Tonouchi N."/>
        </authorList>
    </citation>
    <scope>NUCLEOTIDE SEQUENCE</scope>
    <source>
        <strain evidence="2">NBRC 32176</strain>
    </source>
</reference>
<evidence type="ECO:0000313" key="3">
    <source>
        <dbReference type="Proteomes" id="UP001165083"/>
    </source>
</evidence>